<evidence type="ECO:0000313" key="9">
    <source>
        <dbReference type="Proteomes" id="UP000001881"/>
    </source>
</evidence>
<dbReference type="InterPro" id="IPR051836">
    <property type="entry name" value="Kremen_rcpt"/>
</dbReference>
<comment type="subcellular location">
    <subcellularLocation>
        <location evidence="1">Membrane</location>
        <topology evidence="1">Single-pass membrane protein</topology>
    </subcellularLocation>
</comment>
<dbReference type="VEuPathDB" id="FungiDB:SMAC_06961"/>
<comment type="caution">
    <text evidence="8">The sequence shown here is derived from an EMBL/GenBank/DDBJ whole genome shotgun (WGS) entry which is preliminary data.</text>
</comment>
<evidence type="ECO:0000313" key="8">
    <source>
        <dbReference type="EMBL" id="CCC12553.1"/>
    </source>
</evidence>
<feature type="domain" description="WSC" evidence="7">
    <location>
        <begin position="115"/>
        <end position="216"/>
    </location>
</feature>
<evidence type="ECO:0000256" key="3">
    <source>
        <dbReference type="ARBA" id="ARBA00022729"/>
    </source>
</evidence>
<keyword evidence="2" id="KW-0812">Transmembrane</keyword>
<dbReference type="PANTHER" id="PTHR24269:SF16">
    <property type="entry name" value="PROTEIN SLG1"/>
    <property type="match status" value="1"/>
</dbReference>
<dbReference type="EMBL" id="CABT02000029">
    <property type="protein sequence ID" value="CCC12553.1"/>
    <property type="molecule type" value="Genomic_DNA"/>
</dbReference>
<keyword evidence="9" id="KW-1185">Reference proteome</keyword>
<name>F7W4W6_SORMK</name>
<evidence type="ECO:0000256" key="2">
    <source>
        <dbReference type="ARBA" id="ARBA00022692"/>
    </source>
</evidence>
<dbReference type="OrthoDB" id="4566622at2759"/>
<dbReference type="eggNOG" id="KOG4157">
    <property type="taxonomic scope" value="Eukaryota"/>
</dbReference>
<evidence type="ECO:0000259" key="7">
    <source>
        <dbReference type="PROSITE" id="PS51212"/>
    </source>
</evidence>
<keyword evidence="5" id="KW-0472">Membrane</keyword>
<evidence type="ECO:0000256" key="5">
    <source>
        <dbReference type="ARBA" id="ARBA00023136"/>
    </source>
</evidence>
<reference evidence="8 9" key="1">
    <citation type="journal article" date="2010" name="PLoS Genet.">
        <title>De novo assembly of a 40 Mb eukaryotic genome from short sequence reads: Sordaria macrospora, a model organism for fungal morphogenesis.</title>
        <authorList>
            <person name="Nowrousian M."/>
            <person name="Stajich J."/>
            <person name="Chu M."/>
            <person name="Engh I."/>
            <person name="Espagne E."/>
            <person name="Halliday K."/>
            <person name="Kamerewerd J."/>
            <person name="Kempken F."/>
            <person name="Knab B."/>
            <person name="Kuo H.C."/>
            <person name="Osiewacz H.D."/>
            <person name="Poeggeler S."/>
            <person name="Read N."/>
            <person name="Seiler S."/>
            <person name="Smith K."/>
            <person name="Zickler D."/>
            <person name="Kueck U."/>
            <person name="Freitag M."/>
        </authorList>
    </citation>
    <scope>NUCLEOTIDE SEQUENCE [LARGE SCALE GENOMIC DNA]</scope>
    <source>
        <strain evidence="9">ATCC MYA-333 / DSM 997 / K(L3346) / K-hell</strain>
        <tissue evidence="8">Mycelium</tissue>
    </source>
</reference>
<dbReference type="AlphaFoldDB" id="F7W4W6"/>
<dbReference type="HOGENOM" id="CLU_1171239_0_0_1"/>
<accession>F7W4W6</accession>
<organism evidence="8 9">
    <name type="scientific">Sordaria macrospora (strain ATCC MYA-333 / DSM 997 / K(L3346) / K-hell)</name>
    <dbReference type="NCBI Taxonomy" id="771870"/>
    <lineage>
        <taxon>Eukaryota</taxon>
        <taxon>Fungi</taxon>
        <taxon>Dikarya</taxon>
        <taxon>Ascomycota</taxon>
        <taxon>Pezizomycotina</taxon>
        <taxon>Sordariomycetes</taxon>
        <taxon>Sordariomycetidae</taxon>
        <taxon>Sordariales</taxon>
        <taxon>Sordariaceae</taxon>
        <taxon>Sordaria</taxon>
    </lineage>
</organism>
<dbReference type="InParanoid" id="F7W4W6"/>
<dbReference type="GO" id="GO:0005886">
    <property type="term" value="C:plasma membrane"/>
    <property type="evidence" value="ECO:0007669"/>
    <property type="project" value="TreeGrafter"/>
</dbReference>
<dbReference type="Proteomes" id="UP000001881">
    <property type="component" value="Unassembled WGS sequence"/>
</dbReference>
<evidence type="ECO:0000256" key="4">
    <source>
        <dbReference type="ARBA" id="ARBA00022989"/>
    </source>
</evidence>
<dbReference type="Pfam" id="PF01822">
    <property type="entry name" value="WSC"/>
    <property type="match status" value="1"/>
</dbReference>
<keyword evidence="4" id="KW-1133">Transmembrane helix</keyword>
<evidence type="ECO:0000256" key="1">
    <source>
        <dbReference type="ARBA" id="ARBA00004167"/>
    </source>
</evidence>
<dbReference type="SMART" id="SM00321">
    <property type="entry name" value="WSC"/>
    <property type="match status" value="1"/>
</dbReference>
<keyword evidence="6" id="KW-0325">Glycoprotein</keyword>
<gene>
    <name evidence="8" type="ORF">SMAC_06961</name>
</gene>
<proteinExistence type="predicted"/>
<protein>
    <submittedName>
        <fullName evidence="8">WGS project CABT00000000 data, contig 2.29</fullName>
    </submittedName>
</protein>
<evidence type="ECO:0000256" key="6">
    <source>
        <dbReference type="ARBA" id="ARBA00023180"/>
    </source>
</evidence>
<dbReference type="PANTHER" id="PTHR24269">
    <property type="entry name" value="KREMEN PROTEIN"/>
    <property type="match status" value="1"/>
</dbReference>
<keyword evidence="3" id="KW-0732">Signal</keyword>
<dbReference type="InterPro" id="IPR002889">
    <property type="entry name" value="WSC_carb-bd"/>
</dbReference>
<dbReference type="PROSITE" id="PS51212">
    <property type="entry name" value="WSC"/>
    <property type="match status" value="1"/>
</dbReference>
<sequence>MFGFTSPEVFASHPFPTPQIFTCNHNLITRPRWYALRKRHLYSARITPDHPGDVNANSRAIDTKLNQLKPRSSHFPSNGTLFKRQNTTTTFNNLEIDDSNDDDDTSSITGAITLPGVRLGCYRGDSASSRLLPSAFTASDTLTLEVCAIFCGSSSPYFGVEYGRECWCASFAANFSSTSPSTLAARVPDTECPLPCSGNAARSCGASSRIEIYTNTLFRPPSVATASLPPVYSPTPF</sequence>